<gene>
    <name evidence="3" type="ORF">NW755_010745</name>
</gene>
<feature type="region of interest" description="Disordered" evidence="1">
    <location>
        <begin position="105"/>
        <end position="153"/>
    </location>
</feature>
<dbReference type="EMBL" id="JAOQAV010000038">
    <property type="protein sequence ID" value="KAJ4181747.1"/>
    <property type="molecule type" value="Genomic_DNA"/>
</dbReference>
<evidence type="ECO:0000313" key="3">
    <source>
        <dbReference type="EMBL" id="KAJ4181747.1"/>
    </source>
</evidence>
<feature type="transmembrane region" description="Helical" evidence="2">
    <location>
        <begin position="20"/>
        <end position="42"/>
    </location>
</feature>
<name>A0A9W8UY21_9HYPO</name>
<keyword evidence="4" id="KW-1185">Reference proteome</keyword>
<keyword evidence="2" id="KW-0812">Transmembrane</keyword>
<dbReference type="AlphaFoldDB" id="A0A9W8UY21"/>
<keyword evidence="2" id="KW-0472">Membrane</keyword>
<feature type="region of interest" description="Disordered" evidence="1">
    <location>
        <begin position="48"/>
        <end position="67"/>
    </location>
</feature>
<reference evidence="3" key="1">
    <citation type="submission" date="2022-09" db="EMBL/GenBank/DDBJ databases">
        <title>Fusarium specimens isolated from Avocado Roots.</title>
        <authorList>
            <person name="Stajich J."/>
            <person name="Roper C."/>
            <person name="Heimlech-Rivalta G."/>
        </authorList>
    </citation>
    <scope>NUCLEOTIDE SEQUENCE</scope>
    <source>
        <strain evidence="3">A02</strain>
    </source>
</reference>
<sequence>MSVHVMPRSLPEDNNSTIMVVTVSAGLMLIVMGIIGYVIFVAKPRPVRDNANDNANGGRPARNGANPIRTLYYTNGSWERFPQAPISEGFAVQYLRYIIQRARAVTGRDRAPDNEAQDNDENQNVGAQQQQNANGHGQNPGGQGHDGPRPATA</sequence>
<keyword evidence="2" id="KW-1133">Transmembrane helix</keyword>
<evidence type="ECO:0000256" key="1">
    <source>
        <dbReference type="SAM" id="MobiDB-lite"/>
    </source>
</evidence>
<dbReference type="Proteomes" id="UP001152087">
    <property type="component" value="Unassembled WGS sequence"/>
</dbReference>
<proteinExistence type="predicted"/>
<comment type="caution">
    <text evidence="3">The sequence shown here is derived from an EMBL/GenBank/DDBJ whole genome shotgun (WGS) entry which is preliminary data.</text>
</comment>
<protein>
    <submittedName>
        <fullName evidence="3">Uncharacterized protein</fullName>
    </submittedName>
</protein>
<feature type="compositionally biased region" description="Low complexity" evidence="1">
    <location>
        <begin position="122"/>
        <end position="137"/>
    </location>
</feature>
<evidence type="ECO:0000256" key="2">
    <source>
        <dbReference type="SAM" id="Phobius"/>
    </source>
</evidence>
<organism evidence="3 4">
    <name type="scientific">Fusarium falciforme</name>
    <dbReference type="NCBI Taxonomy" id="195108"/>
    <lineage>
        <taxon>Eukaryota</taxon>
        <taxon>Fungi</taxon>
        <taxon>Dikarya</taxon>
        <taxon>Ascomycota</taxon>
        <taxon>Pezizomycotina</taxon>
        <taxon>Sordariomycetes</taxon>
        <taxon>Hypocreomycetidae</taxon>
        <taxon>Hypocreales</taxon>
        <taxon>Nectriaceae</taxon>
        <taxon>Fusarium</taxon>
        <taxon>Fusarium solani species complex</taxon>
    </lineage>
</organism>
<evidence type="ECO:0000313" key="4">
    <source>
        <dbReference type="Proteomes" id="UP001152087"/>
    </source>
</evidence>
<accession>A0A9W8UY21</accession>